<sequence length="259" mass="28564">MSSRSFFYSRGGVYPRAAQGHRRGITLVELLLVISIVAMIVAILSPILRSNDRGGHDHSRTHCINKLKNISLALHNYNNTYGGLPPAYTVDAEGKPLHSWRTLILPYLDQKELYEKIDLSKPWDDPVNAEAAATYISEYDCPSTYSELERNRTVYLAVVTPESCIRPTKVRPISEVTDGLLNTLMVLEVPVKYAVPWMSPQDANLQLVLSSISGEDLQHSDGFNAGLADGRVKFLSSEISAATLRSLTTAAQGDVVGEF</sequence>
<dbReference type="InterPro" id="IPR012902">
    <property type="entry name" value="N_methyl_site"/>
</dbReference>
<dbReference type="PANTHER" id="PTHR30093:SF2">
    <property type="entry name" value="TYPE II SECRETION SYSTEM PROTEIN H"/>
    <property type="match status" value="1"/>
</dbReference>
<dbReference type="PROSITE" id="PS00409">
    <property type="entry name" value="PROKAR_NTER_METHYL"/>
    <property type="match status" value="1"/>
</dbReference>
<dbReference type="InterPro" id="IPR027558">
    <property type="entry name" value="Pre_pil_HX9DG_C"/>
</dbReference>
<dbReference type="SUPFAM" id="SSF54523">
    <property type="entry name" value="Pili subunits"/>
    <property type="match status" value="1"/>
</dbReference>
<dbReference type="EMBL" id="CP036276">
    <property type="protein sequence ID" value="QDU44463.1"/>
    <property type="molecule type" value="Genomic_DNA"/>
</dbReference>
<feature type="transmembrane region" description="Helical" evidence="1">
    <location>
        <begin position="25"/>
        <end position="48"/>
    </location>
</feature>
<dbReference type="NCBIfam" id="TIGR04294">
    <property type="entry name" value="pre_pil_HX9DG"/>
    <property type="match status" value="1"/>
</dbReference>
<keyword evidence="1" id="KW-1133">Transmembrane helix</keyword>
<evidence type="ECO:0000256" key="1">
    <source>
        <dbReference type="SAM" id="Phobius"/>
    </source>
</evidence>
<dbReference type="Pfam" id="PF07963">
    <property type="entry name" value="N_methyl"/>
    <property type="match status" value="1"/>
</dbReference>
<dbReference type="RefSeq" id="WP_145376821.1">
    <property type="nucleotide sequence ID" value="NZ_CP036276.1"/>
</dbReference>
<dbReference type="NCBIfam" id="TIGR02532">
    <property type="entry name" value="IV_pilin_GFxxxE"/>
    <property type="match status" value="1"/>
</dbReference>
<dbReference type="PANTHER" id="PTHR30093">
    <property type="entry name" value="GENERAL SECRETION PATHWAY PROTEIN G"/>
    <property type="match status" value="1"/>
</dbReference>
<evidence type="ECO:0000259" key="2">
    <source>
        <dbReference type="Pfam" id="PF07596"/>
    </source>
</evidence>
<gene>
    <name evidence="3" type="ORF">Mal52_29450</name>
</gene>
<evidence type="ECO:0000313" key="3">
    <source>
        <dbReference type="EMBL" id="QDU44463.1"/>
    </source>
</evidence>
<feature type="domain" description="DUF1559" evidence="2">
    <location>
        <begin position="60"/>
        <end position="145"/>
    </location>
</feature>
<dbReference type="InterPro" id="IPR045584">
    <property type="entry name" value="Pilin-like"/>
</dbReference>
<organism evidence="3 4">
    <name type="scientific">Symmachiella dynata</name>
    <dbReference type="NCBI Taxonomy" id="2527995"/>
    <lineage>
        <taxon>Bacteria</taxon>
        <taxon>Pseudomonadati</taxon>
        <taxon>Planctomycetota</taxon>
        <taxon>Planctomycetia</taxon>
        <taxon>Planctomycetales</taxon>
        <taxon>Planctomycetaceae</taxon>
        <taxon>Symmachiella</taxon>
    </lineage>
</organism>
<dbReference type="InterPro" id="IPR011453">
    <property type="entry name" value="DUF1559"/>
</dbReference>
<reference evidence="3 4" key="1">
    <citation type="submission" date="2019-02" db="EMBL/GenBank/DDBJ databases">
        <title>Deep-cultivation of Planctomycetes and their phenomic and genomic characterization uncovers novel biology.</title>
        <authorList>
            <person name="Wiegand S."/>
            <person name="Jogler M."/>
            <person name="Boedeker C."/>
            <person name="Pinto D."/>
            <person name="Vollmers J."/>
            <person name="Rivas-Marin E."/>
            <person name="Kohn T."/>
            <person name="Peeters S.H."/>
            <person name="Heuer A."/>
            <person name="Rast P."/>
            <person name="Oberbeckmann S."/>
            <person name="Bunk B."/>
            <person name="Jeske O."/>
            <person name="Meyerdierks A."/>
            <person name="Storesund J.E."/>
            <person name="Kallscheuer N."/>
            <person name="Luecker S."/>
            <person name="Lage O.M."/>
            <person name="Pohl T."/>
            <person name="Merkel B.J."/>
            <person name="Hornburger P."/>
            <person name="Mueller R.-W."/>
            <person name="Bruemmer F."/>
            <person name="Labrenz M."/>
            <person name="Spormann A.M."/>
            <person name="Op den Camp H."/>
            <person name="Overmann J."/>
            <person name="Amann R."/>
            <person name="Jetten M.S.M."/>
            <person name="Mascher T."/>
            <person name="Medema M.H."/>
            <person name="Devos D.P."/>
            <person name="Kaster A.-K."/>
            <person name="Ovreas L."/>
            <person name="Rohde M."/>
            <person name="Galperin M.Y."/>
            <person name="Jogler C."/>
        </authorList>
    </citation>
    <scope>NUCLEOTIDE SEQUENCE [LARGE SCALE GENOMIC DNA]</scope>
    <source>
        <strain evidence="3 4">Mal52</strain>
    </source>
</reference>
<name>A0A517ZPU3_9PLAN</name>
<evidence type="ECO:0000313" key="4">
    <source>
        <dbReference type="Proteomes" id="UP000319383"/>
    </source>
</evidence>
<dbReference type="Gene3D" id="3.30.700.10">
    <property type="entry name" value="Glycoprotein, Type 4 Pilin"/>
    <property type="match status" value="1"/>
</dbReference>
<dbReference type="Proteomes" id="UP000319383">
    <property type="component" value="Chromosome"/>
</dbReference>
<dbReference type="AlphaFoldDB" id="A0A517ZPU3"/>
<dbReference type="Pfam" id="PF07596">
    <property type="entry name" value="SBP_bac_10"/>
    <property type="match status" value="1"/>
</dbReference>
<proteinExistence type="predicted"/>
<accession>A0A517ZPU3</accession>
<keyword evidence="1" id="KW-0472">Membrane</keyword>
<protein>
    <recommendedName>
        <fullName evidence="2">DUF1559 domain-containing protein</fullName>
    </recommendedName>
</protein>
<dbReference type="KEGG" id="sdyn:Mal52_29450"/>
<keyword evidence="1" id="KW-0812">Transmembrane</keyword>
<keyword evidence="4" id="KW-1185">Reference proteome</keyword>